<dbReference type="InterPro" id="IPR020588">
    <property type="entry name" value="RecA_ATP-bd"/>
</dbReference>
<dbReference type="GO" id="GO:0140664">
    <property type="term" value="F:ATP-dependent DNA damage sensor activity"/>
    <property type="evidence" value="ECO:0007669"/>
    <property type="project" value="InterPro"/>
</dbReference>
<dbReference type="GO" id="GO:0000150">
    <property type="term" value="F:DNA strand exchange activity"/>
    <property type="evidence" value="ECO:0007669"/>
    <property type="project" value="InterPro"/>
</dbReference>
<dbReference type="GO" id="GO:0000730">
    <property type="term" value="P:DNA recombinase assembly"/>
    <property type="evidence" value="ECO:0007669"/>
    <property type="project" value="TreeGrafter"/>
</dbReference>
<sequence length="352" mass="38320">MSDNEEEFGASFESVDELQQHGINALDIAKLKSAGIVTILGVAQTPRKNLLKIKGLSEAKVEKLKETCTKILPPAFLTGTEIADRRANVVYITTGSKSVDAMLGGGIATQSITEVFGEYRTGKTQLCHTLCVSTQLPEDQGGGSGKVAYIDTEGTFRPDRVRAVADRFGVDSNMALDNVLCARAWSSEHQCDLLVDLAIRFVEERAYKLLIVDSIMNLFRQDYSGRGELSERQQKLNQFLARLQKLAEEFNIAVVLTNQVQADPGAAAMFAAASSAKPVGGHILAHAYAQLFPLLSRFLSFISTDSLNSSATRIALRKGRGDERIAKLQDSPDMPEGEATYTLRTGGWEDPS</sequence>
<dbReference type="InterPro" id="IPR016467">
    <property type="entry name" value="DNA_recomb/repair_RecA-like"/>
</dbReference>
<evidence type="ECO:0000256" key="2">
    <source>
        <dbReference type="ARBA" id="ARBA00008897"/>
    </source>
</evidence>
<evidence type="ECO:0000256" key="5">
    <source>
        <dbReference type="ARBA" id="ARBA00023125"/>
    </source>
</evidence>
<dbReference type="InterPro" id="IPR027417">
    <property type="entry name" value="P-loop_NTPase"/>
</dbReference>
<feature type="region of interest" description="Disordered" evidence="9">
    <location>
        <begin position="325"/>
        <end position="352"/>
    </location>
</feature>
<comment type="caution">
    <text evidence="11">The sequence shown here is derived from an EMBL/GenBank/DDBJ whole genome shotgun (WGS) entry which is preliminary data.</text>
</comment>
<dbReference type="InterPro" id="IPR011940">
    <property type="entry name" value="Dmc1"/>
</dbReference>
<dbReference type="Gene3D" id="3.40.50.300">
    <property type="entry name" value="P-loop containing nucleotide triphosphate hydrolases"/>
    <property type="match status" value="1"/>
</dbReference>
<name>A0A854QBE5_CRYNE</name>
<dbReference type="Pfam" id="PF08423">
    <property type="entry name" value="Rad51"/>
    <property type="match status" value="2"/>
</dbReference>
<feature type="domain" description="RecA family profile 1" evidence="10">
    <location>
        <begin position="88"/>
        <end position="260"/>
    </location>
</feature>
<evidence type="ECO:0000256" key="7">
    <source>
        <dbReference type="ARBA" id="ARBA00023254"/>
    </source>
</evidence>
<gene>
    <name evidence="11" type="ORF">C361_06583</name>
</gene>
<dbReference type="InterPro" id="IPR013632">
    <property type="entry name" value="Rad51_C"/>
</dbReference>
<dbReference type="FunFam" id="3.40.50.300:FF:002052">
    <property type="entry name" value="DNA repair protein RAD51 homolog"/>
    <property type="match status" value="1"/>
</dbReference>
<evidence type="ECO:0000256" key="3">
    <source>
        <dbReference type="ARBA" id="ARBA00022741"/>
    </source>
</evidence>
<dbReference type="SUPFAM" id="SSF52540">
    <property type="entry name" value="P-loop containing nucleoside triphosphate hydrolases"/>
    <property type="match status" value="1"/>
</dbReference>
<keyword evidence="8" id="KW-0131">Cell cycle</keyword>
<dbReference type="GO" id="GO:0005524">
    <property type="term" value="F:ATP binding"/>
    <property type="evidence" value="ECO:0007669"/>
    <property type="project" value="UniProtKB-KW"/>
</dbReference>
<evidence type="ECO:0000313" key="11">
    <source>
        <dbReference type="EMBL" id="OXG11478.1"/>
    </source>
</evidence>
<evidence type="ECO:0000259" key="10">
    <source>
        <dbReference type="PROSITE" id="PS50162"/>
    </source>
</evidence>
<keyword evidence="7" id="KW-0469">Meiosis</keyword>
<dbReference type="GO" id="GO:0070192">
    <property type="term" value="P:chromosome organization involved in meiotic cell cycle"/>
    <property type="evidence" value="ECO:0007669"/>
    <property type="project" value="TreeGrafter"/>
</dbReference>
<comment type="similarity">
    <text evidence="2">Belongs to the RecA family. DMC1 subfamily.</text>
</comment>
<dbReference type="PIRSF" id="PIRSF005856">
    <property type="entry name" value="Rad51"/>
    <property type="match status" value="1"/>
</dbReference>
<dbReference type="GO" id="GO:0003697">
    <property type="term" value="F:single-stranded DNA binding"/>
    <property type="evidence" value="ECO:0007669"/>
    <property type="project" value="TreeGrafter"/>
</dbReference>
<keyword evidence="3" id="KW-0547">Nucleotide-binding</keyword>
<dbReference type="GO" id="GO:0042148">
    <property type="term" value="P:DNA strand invasion"/>
    <property type="evidence" value="ECO:0007669"/>
    <property type="project" value="TreeGrafter"/>
</dbReference>
<evidence type="ECO:0000313" key="12">
    <source>
        <dbReference type="Proteomes" id="UP000199727"/>
    </source>
</evidence>
<evidence type="ECO:0000256" key="9">
    <source>
        <dbReference type="SAM" id="MobiDB-lite"/>
    </source>
</evidence>
<dbReference type="Proteomes" id="UP000199727">
    <property type="component" value="Unassembled WGS sequence"/>
</dbReference>
<dbReference type="Gene3D" id="1.10.150.20">
    <property type="entry name" value="5' to 3' exonuclease, C-terminal subdomain"/>
    <property type="match status" value="1"/>
</dbReference>
<dbReference type="EMBL" id="AMKT01000098">
    <property type="protein sequence ID" value="OXG11478.1"/>
    <property type="molecule type" value="Genomic_DNA"/>
</dbReference>
<dbReference type="GO" id="GO:0006312">
    <property type="term" value="P:mitotic recombination"/>
    <property type="evidence" value="ECO:0007669"/>
    <property type="project" value="TreeGrafter"/>
</dbReference>
<dbReference type="SMART" id="SM00382">
    <property type="entry name" value="AAA"/>
    <property type="match status" value="1"/>
</dbReference>
<dbReference type="OrthoDB" id="10251254at2759"/>
<evidence type="ECO:0000256" key="8">
    <source>
        <dbReference type="ARBA" id="ARBA00023306"/>
    </source>
</evidence>
<reference evidence="11 12" key="1">
    <citation type="submission" date="2017-06" db="EMBL/GenBank/DDBJ databases">
        <title>Global population genomics of the pathogenic fungus Cryptococcus neoformans var. grubii.</title>
        <authorList>
            <person name="Cuomo C."/>
            <person name="Litvintseva A."/>
            <person name="Chen Y."/>
            <person name="Young S."/>
            <person name="Zeng Q."/>
            <person name="Chapman S."/>
            <person name="Gujja S."/>
            <person name="Saif S."/>
            <person name="Birren B."/>
        </authorList>
    </citation>
    <scope>NUCLEOTIDE SEQUENCE [LARGE SCALE GENOMIC DNA]</scope>
    <source>
        <strain evidence="11 12">Tu259-1</strain>
    </source>
</reference>
<proteinExistence type="inferred from homology"/>
<dbReference type="InterPro" id="IPR010995">
    <property type="entry name" value="DNA_repair_Rad51/TF_NusA_a-hlx"/>
</dbReference>
<evidence type="ECO:0000256" key="1">
    <source>
        <dbReference type="ARBA" id="ARBA00004123"/>
    </source>
</evidence>
<dbReference type="PROSITE" id="PS50162">
    <property type="entry name" value="RECA_2"/>
    <property type="match status" value="1"/>
</dbReference>
<dbReference type="GO" id="GO:0007131">
    <property type="term" value="P:reciprocal meiotic recombination"/>
    <property type="evidence" value="ECO:0007669"/>
    <property type="project" value="InterPro"/>
</dbReference>
<keyword evidence="5" id="KW-0238">DNA-binding</keyword>
<keyword evidence="4" id="KW-0067">ATP-binding</keyword>
<keyword evidence="6" id="KW-0539">Nucleus</keyword>
<dbReference type="GO" id="GO:0003690">
    <property type="term" value="F:double-stranded DNA binding"/>
    <property type="evidence" value="ECO:0007669"/>
    <property type="project" value="TreeGrafter"/>
</dbReference>
<dbReference type="PANTHER" id="PTHR22942:SF30">
    <property type="entry name" value="MEIOTIC RECOMBINATION PROTEIN DMC1_LIM15 HOMOLOG"/>
    <property type="match status" value="1"/>
</dbReference>
<dbReference type="PANTHER" id="PTHR22942">
    <property type="entry name" value="RECA/RAD51/RADA DNA STRAND-PAIRING FAMILY MEMBER"/>
    <property type="match status" value="1"/>
</dbReference>
<dbReference type="FunFam" id="1.10.150.20:FF:000097">
    <property type="entry name" value="Meiotic recombinase Dmc1"/>
    <property type="match status" value="1"/>
</dbReference>
<dbReference type="InterPro" id="IPR003593">
    <property type="entry name" value="AAA+_ATPase"/>
</dbReference>
<dbReference type="SUPFAM" id="SSF47794">
    <property type="entry name" value="Rad51 N-terminal domain-like"/>
    <property type="match status" value="1"/>
</dbReference>
<dbReference type="GO" id="GO:0000794">
    <property type="term" value="C:condensed nuclear chromosome"/>
    <property type="evidence" value="ECO:0007669"/>
    <property type="project" value="TreeGrafter"/>
</dbReference>
<dbReference type="AlphaFoldDB" id="A0A854QBE5"/>
<dbReference type="NCBIfam" id="TIGR02238">
    <property type="entry name" value="recomb_DMC1"/>
    <property type="match status" value="1"/>
</dbReference>
<protein>
    <submittedName>
        <fullName evidence="11">Meiotic recombinase Dmc1</fullName>
    </submittedName>
</protein>
<organism evidence="11 12">
    <name type="scientific">Cryptococcus neoformans Tu259-1</name>
    <dbReference type="NCBI Taxonomy" id="1230072"/>
    <lineage>
        <taxon>Eukaryota</taxon>
        <taxon>Fungi</taxon>
        <taxon>Dikarya</taxon>
        <taxon>Basidiomycota</taxon>
        <taxon>Agaricomycotina</taxon>
        <taxon>Tremellomycetes</taxon>
        <taxon>Tremellales</taxon>
        <taxon>Cryptococcaceae</taxon>
        <taxon>Cryptococcus</taxon>
        <taxon>Cryptococcus neoformans species complex</taxon>
    </lineage>
</organism>
<evidence type="ECO:0000256" key="6">
    <source>
        <dbReference type="ARBA" id="ARBA00023242"/>
    </source>
</evidence>
<comment type="subcellular location">
    <subcellularLocation>
        <location evidence="1">Nucleus</location>
    </subcellularLocation>
</comment>
<evidence type="ECO:0000256" key="4">
    <source>
        <dbReference type="ARBA" id="ARBA00022840"/>
    </source>
</evidence>
<dbReference type="NCBIfam" id="NF003301">
    <property type="entry name" value="PRK04301.1"/>
    <property type="match status" value="1"/>
</dbReference>
<accession>A0A854QBE5</accession>